<sequence>MKEVASSKNKAPDLGTSVEAPNLGAAHSVHAFEVREERPDLGVVEEPLMGTAHSVHASEVREEAPDLGIMEAPLMGAGGVVALAGRVGGAPMALGATAKSRGANAGKPYLR</sequence>
<reference evidence="2 3" key="1">
    <citation type="submission" date="2024-02" db="EMBL/GenBank/DDBJ databases">
        <authorList>
            <person name="Vignale AGUSTIN F."/>
            <person name="Sosa J E."/>
            <person name="Modenutti C."/>
        </authorList>
    </citation>
    <scope>NUCLEOTIDE SEQUENCE [LARGE SCALE GENOMIC DNA]</scope>
</reference>
<dbReference type="AlphaFoldDB" id="A0ABC8REN7"/>
<accession>A0ABC8REN7</accession>
<name>A0ABC8REN7_9AQUA</name>
<evidence type="ECO:0000313" key="3">
    <source>
        <dbReference type="Proteomes" id="UP001642360"/>
    </source>
</evidence>
<comment type="caution">
    <text evidence="2">The sequence shown here is derived from an EMBL/GenBank/DDBJ whole genome shotgun (WGS) entry which is preliminary data.</text>
</comment>
<dbReference type="EMBL" id="CAUOFW020001303">
    <property type="protein sequence ID" value="CAK9143433.1"/>
    <property type="molecule type" value="Genomic_DNA"/>
</dbReference>
<keyword evidence="3" id="KW-1185">Reference proteome</keyword>
<feature type="region of interest" description="Disordered" evidence="1">
    <location>
        <begin position="1"/>
        <end position="22"/>
    </location>
</feature>
<gene>
    <name evidence="2" type="ORF">ILEXP_LOCUS11149</name>
</gene>
<evidence type="ECO:0000313" key="2">
    <source>
        <dbReference type="EMBL" id="CAK9143433.1"/>
    </source>
</evidence>
<evidence type="ECO:0000256" key="1">
    <source>
        <dbReference type="SAM" id="MobiDB-lite"/>
    </source>
</evidence>
<organism evidence="2 3">
    <name type="scientific">Ilex paraguariensis</name>
    <name type="common">yerba mate</name>
    <dbReference type="NCBI Taxonomy" id="185542"/>
    <lineage>
        <taxon>Eukaryota</taxon>
        <taxon>Viridiplantae</taxon>
        <taxon>Streptophyta</taxon>
        <taxon>Embryophyta</taxon>
        <taxon>Tracheophyta</taxon>
        <taxon>Spermatophyta</taxon>
        <taxon>Magnoliopsida</taxon>
        <taxon>eudicotyledons</taxon>
        <taxon>Gunneridae</taxon>
        <taxon>Pentapetalae</taxon>
        <taxon>asterids</taxon>
        <taxon>campanulids</taxon>
        <taxon>Aquifoliales</taxon>
        <taxon>Aquifoliaceae</taxon>
        <taxon>Ilex</taxon>
    </lineage>
</organism>
<protein>
    <submittedName>
        <fullName evidence="2">Uncharacterized protein</fullName>
    </submittedName>
</protein>
<proteinExistence type="predicted"/>
<dbReference type="Proteomes" id="UP001642360">
    <property type="component" value="Unassembled WGS sequence"/>
</dbReference>